<keyword evidence="1" id="KW-0472">Membrane</keyword>
<name>A0A2N3WLT8_9PSEU</name>
<feature type="transmembrane region" description="Helical" evidence="1">
    <location>
        <begin position="54"/>
        <end position="71"/>
    </location>
</feature>
<keyword evidence="3" id="KW-1185">Reference proteome</keyword>
<evidence type="ECO:0000313" key="2">
    <source>
        <dbReference type="EMBL" id="PKV94834.1"/>
    </source>
</evidence>
<dbReference type="EMBL" id="PJMY01000003">
    <property type="protein sequence ID" value="PKV94834.1"/>
    <property type="molecule type" value="Genomic_DNA"/>
</dbReference>
<reference evidence="2 3" key="1">
    <citation type="submission" date="2017-12" db="EMBL/GenBank/DDBJ databases">
        <title>Sequencing the genomes of 1000 Actinobacteria strains.</title>
        <authorList>
            <person name="Klenk H.-P."/>
        </authorList>
    </citation>
    <scope>NUCLEOTIDE SEQUENCE [LARGE SCALE GENOMIC DNA]</scope>
    <source>
        <strain evidence="2 3">DSM 45165</strain>
    </source>
</reference>
<comment type="caution">
    <text evidence="2">The sequence shown here is derived from an EMBL/GenBank/DDBJ whole genome shotgun (WGS) entry which is preliminary data.</text>
</comment>
<keyword evidence="1" id="KW-1133">Transmembrane helix</keyword>
<accession>A0A2N3WLT8</accession>
<evidence type="ECO:0000256" key="1">
    <source>
        <dbReference type="SAM" id="Phobius"/>
    </source>
</evidence>
<evidence type="ECO:0000313" key="3">
    <source>
        <dbReference type="Proteomes" id="UP000233750"/>
    </source>
</evidence>
<organism evidence="2 3">
    <name type="scientific">Amycolatopsis echigonensis</name>
    <dbReference type="NCBI Taxonomy" id="2576905"/>
    <lineage>
        <taxon>Bacteria</taxon>
        <taxon>Bacillati</taxon>
        <taxon>Actinomycetota</taxon>
        <taxon>Actinomycetes</taxon>
        <taxon>Pseudonocardiales</taxon>
        <taxon>Pseudonocardiaceae</taxon>
        <taxon>Amycolatopsis</taxon>
    </lineage>
</organism>
<dbReference type="OrthoDB" id="3622273at2"/>
<dbReference type="Proteomes" id="UP000233750">
    <property type="component" value="Unassembled WGS sequence"/>
</dbReference>
<gene>
    <name evidence="2" type="ORF">ATK30_5722</name>
</gene>
<proteinExistence type="predicted"/>
<dbReference type="AlphaFoldDB" id="A0A2N3WLT8"/>
<keyword evidence="1" id="KW-0812">Transmembrane</keyword>
<protein>
    <submittedName>
        <fullName evidence="2">Uncharacterized protein</fullName>
    </submittedName>
</protein>
<sequence length="178" mass="19869">MYPLAEDEQLLWSGRPQRVPRRYADYHIYVVTAVGFGAMAALGVIAVVRFDVDPAVFAVWPVLFGMALGLGSERNRRRRALFRGLTYLVTDRRVVFVADRPEGNEFRWVWLPGLGKPRVRDHGDGTGTVGFGAPLRLRMRDLQFRAESPLVTMVPELIAIDDPEHVADLISGRAPAVG</sequence>
<feature type="transmembrane region" description="Helical" evidence="1">
    <location>
        <begin position="26"/>
        <end position="48"/>
    </location>
</feature>
<dbReference type="RefSeq" id="WP_101438066.1">
    <property type="nucleotide sequence ID" value="NZ_PJMY01000003.1"/>
</dbReference>